<evidence type="ECO:0000256" key="4">
    <source>
        <dbReference type="ARBA" id="ARBA00022801"/>
    </source>
</evidence>
<dbReference type="OrthoDB" id="9758209at2"/>
<dbReference type="Gene3D" id="3.40.630.10">
    <property type="entry name" value="Zn peptidases"/>
    <property type="match status" value="1"/>
</dbReference>
<keyword evidence="11" id="KW-1185">Reference proteome</keyword>
<dbReference type="SUPFAM" id="SSF52317">
    <property type="entry name" value="Class I glutamine amidotransferase-like"/>
    <property type="match status" value="1"/>
</dbReference>
<evidence type="ECO:0000313" key="10">
    <source>
        <dbReference type="EMBL" id="TRW49678.1"/>
    </source>
</evidence>
<dbReference type="EMBL" id="VJWL01000001">
    <property type="protein sequence ID" value="TRW49678.1"/>
    <property type="molecule type" value="Genomic_DNA"/>
</dbReference>
<dbReference type="GO" id="GO:0008270">
    <property type="term" value="F:zinc ion binding"/>
    <property type="evidence" value="ECO:0007669"/>
    <property type="project" value="InterPro"/>
</dbReference>
<dbReference type="SUPFAM" id="SSF53187">
    <property type="entry name" value="Zn-dependent exopeptidases"/>
    <property type="match status" value="1"/>
</dbReference>
<reference evidence="10 11" key="1">
    <citation type="submission" date="2019-07" db="EMBL/GenBank/DDBJ databases">
        <authorList>
            <person name="Yang M."/>
            <person name="Zhao D."/>
            <person name="Xiang H."/>
        </authorList>
    </citation>
    <scope>NUCLEOTIDE SEQUENCE [LARGE SCALE GENOMIC DNA]</scope>
    <source>
        <strain evidence="10 11">IM1326</strain>
    </source>
</reference>
<keyword evidence="6" id="KW-0482">Metalloprotease</keyword>
<gene>
    <name evidence="10" type="ORF">FM042_02105</name>
</gene>
<evidence type="ECO:0000256" key="1">
    <source>
        <dbReference type="ARBA" id="ARBA00001947"/>
    </source>
</evidence>
<evidence type="ECO:0000256" key="6">
    <source>
        <dbReference type="ARBA" id="ARBA00023049"/>
    </source>
</evidence>
<comment type="cofactor">
    <cofactor evidence="1">
        <name>Zn(2+)</name>
        <dbReference type="ChEBI" id="CHEBI:29105"/>
    </cofactor>
</comment>
<dbReference type="GO" id="GO:0005615">
    <property type="term" value="C:extracellular space"/>
    <property type="evidence" value="ECO:0007669"/>
    <property type="project" value="TreeGrafter"/>
</dbReference>
<keyword evidence="5" id="KW-0862">Zinc</keyword>
<evidence type="ECO:0000256" key="3">
    <source>
        <dbReference type="ARBA" id="ARBA00022670"/>
    </source>
</evidence>
<dbReference type="InterPro" id="IPR029062">
    <property type="entry name" value="Class_I_gatase-like"/>
</dbReference>
<comment type="caution">
    <text evidence="10">The sequence shown here is derived from an EMBL/GenBank/DDBJ whole genome shotgun (WGS) entry which is preliminary data.</text>
</comment>
<dbReference type="CDD" id="cd03143">
    <property type="entry name" value="A4_beta-galactosidase_middle_domain"/>
    <property type="match status" value="1"/>
</dbReference>
<dbReference type="GO" id="GO:0004181">
    <property type="term" value="F:metallocarboxypeptidase activity"/>
    <property type="evidence" value="ECO:0007669"/>
    <property type="project" value="InterPro"/>
</dbReference>
<dbReference type="PANTHER" id="PTHR11705">
    <property type="entry name" value="PROTEASE FAMILY M14 CARBOXYPEPTIDASE A,B"/>
    <property type="match status" value="1"/>
</dbReference>
<dbReference type="RefSeq" id="WP_143234100.1">
    <property type="nucleotide sequence ID" value="NZ_VJWL01000001.1"/>
</dbReference>
<feature type="domain" description="Peptidase M14" evidence="9">
    <location>
        <begin position="50"/>
        <end position="365"/>
    </location>
</feature>
<accession>A0A552X3Q9</accession>
<sequence>MKRTLLALCIAGAMTTSTLAAEPTVPQWPNSNYQDTPTVEQVLGYPAGARISSPEQIRHYFDALVDAHPDRIQLVEYGETWQGRSLFYVAISSAENIQRLDDIEANMRRLADPRELNDRQARELMQDLPSSVWIANSVHGNEISPAESSMVTAWHLLADSSDDTRALLSNTIVYLDPLQNPDGRARFVSRYYATIGMEPSDDRLSAEHNEPWPNGRTNHYLFDMNRDWLALTQPETRGRIAALLQTFPLIFVDSHEMGGDLPYYFTPEAHPFNPFITSEQREGLNWIGENNAKHFDNFGYDYFTREIFDAFYPGYGASWPLYHGSLASTYEMGSARGHHFRTNEGEILTYADGVQQNFVAFMATIETASKRREALLQRFYDYRKSGIEKGRRGDTRSYIFPNTRDQAGNQKLVAVLAEQGIEVGQATADFRACGSQYQQGAFVVQASQPAYHLIRTLLDSHVPMDQDFLEEQERLRANNLRDQIYDVTAWSLPLMFNVDMTVCNQQPRVATQAVGPERILPGTVTNADAGFGFAVAWGDMNTGRFLTAALRDGLLVRSSDLEFKHASGQTFPAGSLIVPRAGNPDDLSQRVAALAEQSGATVVGLERSWMQDGPNVGSVNVKRMHAPNIAMLWDQPTNVLSAGSTRYIIEREFNYPVTAIRPAQLQRADLSRYQVLILPATAQGSYEQALGDAGRENLRQWVQRGGVLITLGNATRFAVSGENPLLASALERKAQVDDLAPRANGQRVDGVLISDEEDHQRYIRDPKSDPDWVSGVITRTSVDQEHWLTAGIHSRLYAMFIGSDIYAPLRISDGRNVVNYAGKDDLLASGYMWAENIEQVAYKPYLMVQPQGRGMVISFTQEPNFRAYLDGQHVLLMNAIFRGAAHANPVR</sequence>
<name>A0A552X3Q9_9GAMM</name>
<dbReference type="InterPro" id="IPR000834">
    <property type="entry name" value="Peptidase_M14"/>
</dbReference>
<dbReference type="PANTHER" id="PTHR11705:SF143">
    <property type="entry name" value="SLL0236 PROTEIN"/>
    <property type="match status" value="1"/>
</dbReference>
<dbReference type="Proteomes" id="UP000320359">
    <property type="component" value="Unassembled WGS sequence"/>
</dbReference>
<evidence type="ECO:0000256" key="5">
    <source>
        <dbReference type="ARBA" id="ARBA00022833"/>
    </source>
</evidence>
<keyword evidence="4" id="KW-0378">Hydrolase</keyword>
<dbReference type="Gene3D" id="3.40.50.880">
    <property type="match status" value="1"/>
</dbReference>
<evidence type="ECO:0000256" key="2">
    <source>
        <dbReference type="ARBA" id="ARBA00005988"/>
    </source>
</evidence>
<organism evidence="10 11">
    <name type="scientific">Aliidiomarina halalkaliphila</name>
    <dbReference type="NCBI Taxonomy" id="2593535"/>
    <lineage>
        <taxon>Bacteria</taxon>
        <taxon>Pseudomonadati</taxon>
        <taxon>Pseudomonadota</taxon>
        <taxon>Gammaproteobacteria</taxon>
        <taxon>Alteromonadales</taxon>
        <taxon>Idiomarinaceae</taxon>
        <taxon>Aliidiomarina</taxon>
    </lineage>
</organism>
<keyword evidence="3" id="KW-0645">Protease</keyword>
<evidence type="ECO:0000313" key="11">
    <source>
        <dbReference type="Proteomes" id="UP000320359"/>
    </source>
</evidence>
<dbReference type="AlphaFoldDB" id="A0A552X3Q9"/>
<dbReference type="PROSITE" id="PS52035">
    <property type="entry name" value="PEPTIDASE_M14"/>
    <property type="match status" value="1"/>
</dbReference>
<proteinExistence type="inferred from homology"/>
<keyword evidence="8" id="KW-0732">Signal</keyword>
<evidence type="ECO:0000256" key="8">
    <source>
        <dbReference type="SAM" id="SignalP"/>
    </source>
</evidence>
<feature type="active site" description="Proton donor/acceptor" evidence="7">
    <location>
        <position position="331"/>
    </location>
</feature>
<dbReference type="Pfam" id="PF00246">
    <property type="entry name" value="Peptidase_M14"/>
    <property type="match status" value="1"/>
</dbReference>
<protein>
    <submittedName>
        <fullName evidence="10">Peptidase M14</fullName>
    </submittedName>
</protein>
<evidence type="ECO:0000256" key="7">
    <source>
        <dbReference type="PROSITE-ProRule" id="PRU01379"/>
    </source>
</evidence>
<feature type="chain" id="PRO_5022233772" evidence="8">
    <location>
        <begin position="21"/>
        <end position="891"/>
    </location>
</feature>
<comment type="similarity">
    <text evidence="2 7">Belongs to the peptidase M14 family.</text>
</comment>
<feature type="signal peptide" evidence="8">
    <location>
        <begin position="1"/>
        <end position="20"/>
    </location>
</feature>
<evidence type="ECO:0000259" key="9">
    <source>
        <dbReference type="PROSITE" id="PS52035"/>
    </source>
</evidence>
<dbReference type="GO" id="GO:0006508">
    <property type="term" value="P:proteolysis"/>
    <property type="evidence" value="ECO:0007669"/>
    <property type="project" value="UniProtKB-KW"/>
</dbReference>